<name>A0A516PYV6_9ACTN</name>
<dbReference type="InterPro" id="IPR036390">
    <property type="entry name" value="WH_DNA-bd_sf"/>
</dbReference>
<keyword evidence="10" id="KW-1185">Reference proteome</keyword>
<dbReference type="GO" id="GO:0003677">
    <property type="term" value="F:DNA binding"/>
    <property type="evidence" value="ECO:0007669"/>
    <property type="project" value="InterPro"/>
</dbReference>
<dbReference type="Pfam" id="PF08220">
    <property type="entry name" value="HTH_DeoR"/>
    <property type="match status" value="1"/>
</dbReference>
<keyword evidence="4 6" id="KW-0804">Transcription</keyword>
<dbReference type="InterPro" id="IPR021153">
    <property type="entry name" value="HrcA_C"/>
</dbReference>
<evidence type="ECO:0000313" key="10">
    <source>
        <dbReference type="Proteomes" id="UP000319263"/>
    </source>
</evidence>
<feature type="domain" description="Heat-inducible transcription repressor HrcA C-terminal" evidence="7">
    <location>
        <begin position="103"/>
        <end position="333"/>
    </location>
</feature>
<evidence type="ECO:0000256" key="6">
    <source>
        <dbReference type="HAMAP-Rule" id="MF_00081"/>
    </source>
</evidence>
<protein>
    <recommendedName>
        <fullName evidence="6">Heat-inducible transcription repressor HrcA</fullName>
    </recommendedName>
</protein>
<dbReference type="AlphaFoldDB" id="A0A516PYV6"/>
<dbReference type="PIRSF" id="PIRSF005485">
    <property type="entry name" value="HrcA"/>
    <property type="match status" value="1"/>
</dbReference>
<dbReference type="EMBL" id="CP041692">
    <property type="protein sequence ID" value="QDP96161.1"/>
    <property type="molecule type" value="Genomic_DNA"/>
</dbReference>
<dbReference type="Gene3D" id="3.30.390.60">
    <property type="entry name" value="Heat-inducible transcription repressor hrca homolog, domain 3"/>
    <property type="match status" value="1"/>
</dbReference>
<sequence length="350" mass="37886">MLDDRKLEVLRAIVTDYVSSQEPVGSKALVDRHDLGVSPATVRNDMAVLEEEGYITQPHTSAGRIPTDKGYRLFVDRLGSVKPLSTAERRAIQTFLSGALDLDDVLSRTVRLLAQVTQQVAIVQYPTLSHATVRHVEVVSLSTQRLMLVMISSTGRVEQRLVEVAEVDEEELALLRTLLNEAVVGQTTGEAVRTLSGVLADAELADGVVSPTAQAVASSATARLSVATLLEMLGSDRSSRVVVGGVQNLTRLTDEFETTVKPVLEALEEQVVLLKLLGEVTDPDIVTVRIGQENPYERLQTTSVVSTAYGSQADSWATLGIVGPTRMDYPSTMASVRAVARYVGRFLTQS</sequence>
<keyword evidence="2 6" id="KW-0805">Transcription regulation</keyword>
<dbReference type="Gene3D" id="3.30.450.40">
    <property type="match status" value="1"/>
</dbReference>
<dbReference type="InterPro" id="IPR001034">
    <property type="entry name" value="DeoR_HTH"/>
</dbReference>
<dbReference type="InterPro" id="IPR023120">
    <property type="entry name" value="WHTH_transcript_rep_HrcA_IDD"/>
</dbReference>
<dbReference type="PANTHER" id="PTHR34824:SF1">
    <property type="entry name" value="HEAT-INDUCIBLE TRANSCRIPTION REPRESSOR HRCA"/>
    <property type="match status" value="1"/>
</dbReference>
<dbReference type="FunFam" id="1.10.10.10:FF:000049">
    <property type="entry name" value="Heat-inducible transcription repressor HrcA"/>
    <property type="match status" value="1"/>
</dbReference>
<evidence type="ECO:0000259" key="7">
    <source>
        <dbReference type="Pfam" id="PF01628"/>
    </source>
</evidence>
<comment type="function">
    <text evidence="5 6">Negative regulator of class I heat shock genes (grpE-dnaK-dnaJ and groELS operons). Prevents heat-shock induction of these operons.</text>
</comment>
<reference evidence="9 10" key="1">
    <citation type="submission" date="2019-07" db="EMBL/GenBank/DDBJ databases">
        <title>Microlunatus dokdonensis sp. nov. isolated from the rhizospheric soil of the wild plant Elymus tsukushiensis.</title>
        <authorList>
            <person name="Ghim S.-Y."/>
            <person name="Hwang Y.-J."/>
            <person name="Son J.-S."/>
            <person name="Shin J.-H."/>
        </authorList>
    </citation>
    <scope>NUCLEOTIDE SEQUENCE [LARGE SCALE GENOMIC DNA]</scope>
    <source>
        <strain evidence="9 10">KUDC0627</strain>
    </source>
</reference>
<dbReference type="NCBIfam" id="TIGR00331">
    <property type="entry name" value="hrcA"/>
    <property type="match status" value="1"/>
</dbReference>
<keyword evidence="3 6" id="KW-0346">Stress response</keyword>
<dbReference type="InterPro" id="IPR029016">
    <property type="entry name" value="GAF-like_dom_sf"/>
</dbReference>
<evidence type="ECO:0000256" key="5">
    <source>
        <dbReference type="ARBA" id="ARBA00055319"/>
    </source>
</evidence>
<dbReference type="RefSeq" id="WP_143986127.1">
    <property type="nucleotide sequence ID" value="NZ_CP041692.1"/>
</dbReference>
<evidence type="ECO:0000313" key="9">
    <source>
        <dbReference type="EMBL" id="QDP96161.1"/>
    </source>
</evidence>
<dbReference type="SUPFAM" id="SSF55781">
    <property type="entry name" value="GAF domain-like"/>
    <property type="match status" value="1"/>
</dbReference>
<feature type="domain" description="HTH deoR-type" evidence="8">
    <location>
        <begin position="17"/>
        <end position="62"/>
    </location>
</feature>
<organism evidence="9 10">
    <name type="scientific">Microlunatus elymi</name>
    <dbReference type="NCBI Taxonomy" id="2596828"/>
    <lineage>
        <taxon>Bacteria</taxon>
        <taxon>Bacillati</taxon>
        <taxon>Actinomycetota</taxon>
        <taxon>Actinomycetes</taxon>
        <taxon>Propionibacteriales</taxon>
        <taxon>Propionibacteriaceae</taxon>
        <taxon>Microlunatus</taxon>
    </lineage>
</organism>
<dbReference type="HAMAP" id="MF_00081">
    <property type="entry name" value="HrcA"/>
    <property type="match status" value="1"/>
</dbReference>
<dbReference type="Gene3D" id="1.10.10.10">
    <property type="entry name" value="Winged helix-like DNA-binding domain superfamily/Winged helix DNA-binding domain"/>
    <property type="match status" value="1"/>
</dbReference>
<dbReference type="InterPro" id="IPR036388">
    <property type="entry name" value="WH-like_DNA-bd_sf"/>
</dbReference>
<dbReference type="Proteomes" id="UP000319263">
    <property type="component" value="Chromosome"/>
</dbReference>
<evidence type="ECO:0000256" key="4">
    <source>
        <dbReference type="ARBA" id="ARBA00023163"/>
    </source>
</evidence>
<dbReference type="GO" id="GO:0045892">
    <property type="term" value="P:negative regulation of DNA-templated transcription"/>
    <property type="evidence" value="ECO:0007669"/>
    <property type="project" value="UniProtKB-UniRule"/>
</dbReference>
<gene>
    <name evidence="6 9" type="primary">hrcA</name>
    <name evidence="9" type="ORF">FOE78_09825</name>
</gene>
<evidence type="ECO:0000256" key="2">
    <source>
        <dbReference type="ARBA" id="ARBA00023015"/>
    </source>
</evidence>
<evidence type="ECO:0000256" key="1">
    <source>
        <dbReference type="ARBA" id="ARBA00022491"/>
    </source>
</evidence>
<evidence type="ECO:0000256" key="3">
    <source>
        <dbReference type="ARBA" id="ARBA00023016"/>
    </source>
</evidence>
<evidence type="ECO:0000259" key="8">
    <source>
        <dbReference type="Pfam" id="PF08220"/>
    </source>
</evidence>
<dbReference type="Pfam" id="PF01628">
    <property type="entry name" value="HrcA"/>
    <property type="match status" value="1"/>
</dbReference>
<dbReference type="KEGG" id="mik:FOE78_09825"/>
<dbReference type="PANTHER" id="PTHR34824">
    <property type="entry name" value="HEAT-INDUCIBLE TRANSCRIPTION REPRESSOR HRCA"/>
    <property type="match status" value="1"/>
</dbReference>
<dbReference type="InterPro" id="IPR002571">
    <property type="entry name" value="HrcA"/>
</dbReference>
<dbReference type="GO" id="GO:0003700">
    <property type="term" value="F:DNA-binding transcription factor activity"/>
    <property type="evidence" value="ECO:0007669"/>
    <property type="project" value="InterPro"/>
</dbReference>
<keyword evidence="1 6" id="KW-0678">Repressor</keyword>
<comment type="similarity">
    <text evidence="6">Belongs to the HrcA family.</text>
</comment>
<proteinExistence type="inferred from homology"/>
<dbReference type="SUPFAM" id="SSF46785">
    <property type="entry name" value="Winged helix' DNA-binding domain"/>
    <property type="match status" value="1"/>
</dbReference>
<accession>A0A516PYV6</accession>
<dbReference type="OrthoDB" id="9783139at2"/>